<dbReference type="Gene3D" id="3.40.50.720">
    <property type="entry name" value="NAD(P)-binding Rossmann-like Domain"/>
    <property type="match status" value="1"/>
</dbReference>
<dbReference type="SUPFAM" id="SSF51735">
    <property type="entry name" value="NAD(P)-binding Rossmann-fold domains"/>
    <property type="match status" value="1"/>
</dbReference>
<feature type="region of interest" description="Disordered" evidence="1">
    <location>
        <begin position="38"/>
        <end position="57"/>
    </location>
</feature>
<organism evidence="2 3">
    <name type="scientific">Cryptococcus wingfieldii CBS 7118</name>
    <dbReference type="NCBI Taxonomy" id="1295528"/>
    <lineage>
        <taxon>Eukaryota</taxon>
        <taxon>Fungi</taxon>
        <taxon>Dikarya</taxon>
        <taxon>Basidiomycota</taxon>
        <taxon>Agaricomycotina</taxon>
        <taxon>Tremellomycetes</taxon>
        <taxon>Tremellales</taxon>
        <taxon>Cryptococcaceae</taxon>
        <taxon>Cryptococcus</taxon>
    </lineage>
</organism>
<evidence type="ECO:0000313" key="2">
    <source>
        <dbReference type="EMBL" id="ODO05109.1"/>
    </source>
</evidence>
<name>A0A1E3JW74_9TREE</name>
<dbReference type="EMBL" id="AWGH01000004">
    <property type="protein sequence ID" value="ODO05109.1"/>
    <property type="molecule type" value="Genomic_DNA"/>
</dbReference>
<proteinExistence type="predicted"/>
<protein>
    <submittedName>
        <fullName evidence="2">Uncharacterized protein</fullName>
    </submittedName>
</protein>
<reference evidence="2 3" key="1">
    <citation type="submission" date="2016-06" db="EMBL/GenBank/DDBJ databases">
        <title>Evolution of pathogenesis and genome organization in the Tremellales.</title>
        <authorList>
            <person name="Cuomo C."/>
            <person name="Litvintseva A."/>
            <person name="Heitman J."/>
            <person name="Chen Y."/>
            <person name="Sun S."/>
            <person name="Springer D."/>
            <person name="Dromer F."/>
            <person name="Young S."/>
            <person name="Zeng Q."/>
            <person name="Chapman S."/>
            <person name="Gujja S."/>
            <person name="Saif S."/>
            <person name="Birren B."/>
        </authorList>
    </citation>
    <scope>NUCLEOTIDE SEQUENCE [LARGE SCALE GENOMIC DNA]</scope>
    <source>
        <strain evidence="2 3">CBS 7118</strain>
    </source>
</reference>
<dbReference type="InterPro" id="IPR036291">
    <property type="entry name" value="NAD(P)-bd_dom_sf"/>
</dbReference>
<comment type="caution">
    <text evidence="2">The sequence shown here is derived from an EMBL/GenBank/DDBJ whole genome shotgun (WGS) entry which is preliminary data.</text>
</comment>
<dbReference type="Proteomes" id="UP000094819">
    <property type="component" value="Unassembled WGS sequence"/>
</dbReference>
<dbReference type="RefSeq" id="XP_019033764.1">
    <property type="nucleotide sequence ID" value="XM_019173957.1"/>
</dbReference>
<accession>A0A1E3JW74</accession>
<sequence length="181" mass="20261">MLDVRRPLLPILLRESDHPLLGWAQFGPDRRYQLSFRRATPDDVANPDGSPKRGKNELDRWTEYGQAKWATIPMAKYFANTYGPKQMIAVSMHPASAATNLSAHIGFLGWAAPILFSPSQGALNQLWAGTLPIAQARELNGKYVVPFSHVLDSRGDLLGEEGQEKARKLSEWCDEQGKKFE</sequence>
<evidence type="ECO:0000256" key="1">
    <source>
        <dbReference type="SAM" id="MobiDB-lite"/>
    </source>
</evidence>
<evidence type="ECO:0000313" key="3">
    <source>
        <dbReference type="Proteomes" id="UP000094819"/>
    </source>
</evidence>
<gene>
    <name evidence="2" type="ORF">L198_01796</name>
</gene>
<dbReference type="GeneID" id="30191009"/>
<dbReference type="AlphaFoldDB" id="A0A1E3JW74"/>
<dbReference type="OrthoDB" id="191139at2759"/>
<keyword evidence="3" id="KW-1185">Reference proteome</keyword>